<dbReference type="PROSITE" id="PS50850">
    <property type="entry name" value="MFS"/>
    <property type="match status" value="1"/>
</dbReference>
<feature type="domain" description="Major facilitator superfamily (MFS) profile" evidence="6">
    <location>
        <begin position="26"/>
        <end position="415"/>
    </location>
</feature>
<feature type="transmembrane region" description="Helical" evidence="5">
    <location>
        <begin position="60"/>
        <end position="77"/>
    </location>
</feature>
<feature type="transmembrane region" description="Helical" evidence="5">
    <location>
        <begin position="236"/>
        <end position="258"/>
    </location>
</feature>
<comment type="caution">
    <text evidence="7">The sequence shown here is derived from an EMBL/GenBank/DDBJ whole genome shotgun (WGS) entry which is preliminary data.</text>
</comment>
<dbReference type="Proteomes" id="UP000637628">
    <property type="component" value="Unassembled WGS sequence"/>
</dbReference>
<feature type="transmembrane region" description="Helical" evidence="5">
    <location>
        <begin position="121"/>
        <end position="143"/>
    </location>
</feature>
<evidence type="ECO:0000256" key="1">
    <source>
        <dbReference type="ARBA" id="ARBA00004651"/>
    </source>
</evidence>
<keyword evidence="2 5" id="KW-0812">Transmembrane</keyword>
<proteinExistence type="predicted"/>
<organism evidence="7 8">
    <name type="scientific">Paractinoplanes durhamensis</name>
    <dbReference type="NCBI Taxonomy" id="113563"/>
    <lineage>
        <taxon>Bacteria</taxon>
        <taxon>Bacillati</taxon>
        <taxon>Actinomycetota</taxon>
        <taxon>Actinomycetes</taxon>
        <taxon>Micromonosporales</taxon>
        <taxon>Micromonosporaceae</taxon>
        <taxon>Paractinoplanes</taxon>
    </lineage>
</organism>
<dbReference type="InterPro" id="IPR011701">
    <property type="entry name" value="MFS"/>
</dbReference>
<accession>A0ABQ3YY31</accession>
<feature type="transmembrane region" description="Helical" evidence="5">
    <location>
        <begin position="365"/>
        <end position="385"/>
    </location>
</feature>
<evidence type="ECO:0000256" key="3">
    <source>
        <dbReference type="ARBA" id="ARBA00022989"/>
    </source>
</evidence>
<evidence type="ECO:0000259" key="6">
    <source>
        <dbReference type="PROSITE" id="PS50850"/>
    </source>
</evidence>
<dbReference type="InterPro" id="IPR005829">
    <property type="entry name" value="Sugar_transporter_CS"/>
</dbReference>
<dbReference type="Pfam" id="PF07690">
    <property type="entry name" value="MFS_1"/>
    <property type="match status" value="1"/>
</dbReference>
<feature type="transmembrane region" description="Helical" evidence="5">
    <location>
        <begin position="155"/>
        <end position="174"/>
    </location>
</feature>
<feature type="transmembrane region" description="Helical" evidence="5">
    <location>
        <begin position="391"/>
        <end position="411"/>
    </location>
</feature>
<evidence type="ECO:0000313" key="7">
    <source>
        <dbReference type="EMBL" id="GIE02501.1"/>
    </source>
</evidence>
<evidence type="ECO:0000256" key="5">
    <source>
        <dbReference type="SAM" id="Phobius"/>
    </source>
</evidence>
<name>A0ABQ3YY31_9ACTN</name>
<dbReference type="EMBL" id="BOML01000032">
    <property type="protein sequence ID" value="GIE02501.1"/>
    <property type="molecule type" value="Genomic_DNA"/>
</dbReference>
<evidence type="ECO:0000256" key="2">
    <source>
        <dbReference type="ARBA" id="ARBA00022692"/>
    </source>
</evidence>
<reference evidence="7 8" key="1">
    <citation type="submission" date="2021-01" db="EMBL/GenBank/DDBJ databases">
        <title>Whole genome shotgun sequence of Actinoplanes durhamensis NBRC 14914.</title>
        <authorList>
            <person name="Komaki H."/>
            <person name="Tamura T."/>
        </authorList>
    </citation>
    <scope>NUCLEOTIDE SEQUENCE [LARGE SCALE GENOMIC DNA]</scope>
    <source>
        <strain evidence="7 8">NBRC 14914</strain>
    </source>
</reference>
<dbReference type="Gene3D" id="1.20.1250.20">
    <property type="entry name" value="MFS general substrate transporter like domains"/>
    <property type="match status" value="2"/>
</dbReference>
<dbReference type="PANTHER" id="PTHR23528:SF1">
    <property type="entry name" value="MAJOR FACILITATOR SUPERFAMILY (MFS) PROFILE DOMAIN-CONTAINING PROTEIN"/>
    <property type="match status" value="1"/>
</dbReference>
<dbReference type="InterPro" id="IPR036259">
    <property type="entry name" value="MFS_trans_sf"/>
</dbReference>
<feature type="transmembrane region" description="Helical" evidence="5">
    <location>
        <begin position="303"/>
        <end position="321"/>
    </location>
</feature>
<protein>
    <submittedName>
        <fullName evidence="7">MFS transporter</fullName>
    </submittedName>
</protein>
<evidence type="ECO:0000256" key="4">
    <source>
        <dbReference type="ARBA" id="ARBA00023136"/>
    </source>
</evidence>
<dbReference type="PANTHER" id="PTHR23528">
    <property type="match status" value="1"/>
</dbReference>
<feature type="transmembrane region" description="Helical" evidence="5">
    <location>
        <begin position="180"/>
        <end position="203"/>
    </location>
</feature>
<keyword evidence="8" id="KW-1185">Reference proteome</keyword>
<keyword evidence="4 5" id="KW-0472">Membrane</keyword>
<keyword evidence="3 5" id="KW-1133">Transmembrane helix</keyword>
<gene>
    <name evidence="7" type="primary">floR_1</name>
    <name evidence="7" type="ORF">Adu01nite_38510</name>
</gene>
<feature type="transmembrane region" description="Helical" evidence="5">
    <location>
        <begin position="327"/>
        <end position="353"/>
    </location>
</feature>
<sequence length="415" mass="43026">MSLAPAVPPDAASVEWRNPRGHFYFFFLFAIAATTGTLLADSILTLALKAEQIDPDRSTTILSIVVAVGGLTSLVAYPLIGRLSDRTTSRLGRRRPYLLAGAALIGAGSVLVVVAPNTALLTVAFVIVGTGCVAATVAASAIVPDQYAPEHRGTPSSMVGLGAPIGAVLGLFLAQLVQPHLAAMILLPAGVAVLALVLLSLVLTDSPQPREKDQVKIGLGTFWVNPVRFPSFGLAWFSRLFIFLGVAAVNAYQAFYLIDVQHVDQATVGTTIFLATLILTAVSLIFAPIAGKISDRIGRRKPFVIVAALIFAAGLAMVTVATSIPAFFLAIGVLGLGQGVYFAVDFALVTEVLPDPANPGKDLGVMNLANSLPVMIVPAAAPALLALGSYTALFVAGVGAAVVSALFILPIRGVR</sequence>
<dbReference type="PROSITE" id="PS00216">
    <property type="entry name" value="SUGAR_TRANSPORT_1"/>
    <property type="match status" value="1"/>
</dbReference>
<feature type="transmembrane region" description="Helical" evidence="5">
    <location>
        <begin position="270"/>
        <end position="291"/>
    </location>
</feature>
<dbReference type="InterPro" id="IPR020846">
    <property type="entry name" value="MFS_dom"/>
</dbReference>
<feature type="transmembrane region" description="Helical" evidence="5">
    <location>
        <begin position="97"/>
        <end position="115"/>
    </location>
</feature>
<comment type="subcellular location">
    <subcellularLocation>
        <location evidence="1">Cell membrane</location>
        <topology evidence="1">Multi-pass membrane protein</topology>
    </subcellularLocation>
</comment>
<dbReference type="RefSeq" id="WP_203728250.1">
    <property type="nucleotide sequence ID" value="NZ_BAAATX010000024.1"/>
</dbReference>
<dbReference type="SUPFAM" id="SSF103473">
    <property type="entry name" value="MFS general substrate transporter"/>
    <property type="match status" value="1"/>
</dbReference>
<feature type="transmembrane region" description="Helical" evidence="5">
    <location>
        <begin position="23"/>
        <end position="48"/>
    </location>
</feature>
<evidence type="ECO:0000313" key="8">
    <source>
        <dbReference type="Proteomes" id="UP000637628"/>
    </source>
</evidence>